<dbReference type="InterPro" id="IPR051476">
    <property type="entry name" value="Bac_ResReg_Asp_Phosphatase"/>
</dbReference>
<comment type="similarity">
    <text evidence="5">Belongs to the Rap family.</text>
</comment>
<evidence type="ECO:0000256" key="7">
    <source>
        <dbReference type="SAM" id="Phobius"/>
    </source>
</evidence>
<evidence type="ECO:0000256" key="8">
    <source>
        <dbReference type="SAM" id="SignalP"/>
    </source>
</evidence>
<comment type="caution">
    <text evidence="9">The sequence shown here is derived from an EMBL/GenBank/DDBJ whole genome shotgun (WGS) entry which is preliminary data.</text>
</comment>
<feature type="chain" id="PRO_5046871261" evidence="8">
    <location>
        <begin position="18"/>
        <end position="653"/>
    </location>
</feature>
<feature type="signal peptide" evidence="8">
    <location>
        <begin position="1"/>
        <end position="17"/>
    </location>
</feature>
<feature type="repeat" description="TPR" evidence="6">
    <location>
        <begin position="248"/>
        <end position="281"/>
    </location>
</feature>
<dbReference type="RefSeq" id="WP_377334719.1">
    <property type="nucleotide sequence ID" value="NZ_JBHSGB010000012.1"/>
</dbReference>
<organism evidence="9 10">
    <name type="scientific">Rheinheimera marina</name>
    <dbReference type="NCBI Taxonomy" id="1774958"/>
    <lineage>
        <taxon>Bacteria</taxon>
        <taxon>Pseudomonadati</taxon>
        <taxon>Pseudomonadota</taxon>
        <taxon>Gammaproteobacteria</taxon>
        <taxon>Chromatiales</taxon>
        <taxon>Chromatiaceae</taxon>
        <taxon>Rheinheimera</taxon>
    </lineage>
</organism>
<dbReference type="EMBL" id="JBHSGB010000012">
    <property type="protein sequence ID" value="MFC4656028.1"/>
    <property type="molecule type" value="Genomic_DNA"/>
</dbReference>
<keyword evidence="2" id="KW-0963">Cytoplasm</keyword>
<dbReference type="Gene3D" id="1.25.40.10">
    <property type="entry name" value="Tetratricopeptide repeat domain"/>
    <property type="match status" value="3"/>
</dbReference>
<comment type="subcellular location">
    <subcellularLocation>
        <location evidence="1">Cytoplasm</location>
    </subcellularLocation>
</comment>
<dbReference type="SUPFAM" id="SSF48452">
    <property type="entry name" value="TPR-like"/>
    <property type="match status" value="3"/>
</dbReference>
<reference evidence="10" key="1">
    <citation type="journal article" date="2019" name="Int. J. Syst. Evol. Microbiol.">
        <title>The Global Catalogue of Microorganisms (GCM) 10K type strain sequencing project: providing services to taxonomists for standard genome sequencing and annotation.</title>
        <authorList>
            <consortium name="The Broad Institute Genomics Platform"/>
            <consortium name="The Broad Institute Genome Sequencing Center for Infectious Disease"/>
            <person name="Wu L."/>
            <person name="Ma J."/>
        </authorList>
    </citation>
    <scope>NUCLEOTIDE SEQUENCE [LARGE SCALE GENOMIC DNA]</scope>
    <source>
        <strain evidence="10">DT28</strain>
    </source>
</reference>
<feature type="transmembrane region" description="Helical" evidence="7">
    <location>
        <begin position="435"/>
        <end position="455"/>
    </location>
</feature>
<evidence type="ECO:0000256" key="3">
    <source>
        <dbReference type="ARBA" id="ARBA00022737"/>
    </source>
</evidence>
<evidence type="ECO:0000256" key="5">
    <source>
        <dbReference type="ARBA" id="ARBA00038253"/>
    </source>
</evidence>
<dbReference type="PANTHER" id="PTHR46630:SF1">
    <property type="entry name" value="TETRATRICOPEPTIDE REPEAT PROTEIN 29"/>
    <property type="match status" value="1"/>
</dbReference>
<keyword evidence="3" id="KW-0677">Repeat</keyword>
<dbReference type="InterPro" id="IPR011990">
    <property type="entry name" value="TPR-like_helical_dom_sf"/>
</dbReference>
<keyword evidence="8" id="KW-0732">Signal</keyword>
<evidence type="ECO:0000256" key="1">
    <source>
        <dbReference type="ARBA" id="ARBA00004496"/>
    </source>
</evidence>
<dbReference type="PROSITE" id="PS50005">
    <property type="entry name" value="TPR"/>
    <property type="match status" value="2"/>
</dbReference>
<keyword evidence="7" id="KW-0812">Transmembrane</keyword>
<proteinExistence type="inferred from homology"/>
<dbReference type="InterPro" id="IPR019734">
    <property type="entry name" value="TPR_rpt"/>
</dbReference>
<name>A0ABV9JP49_9GAMM</name>
<sequence length="653" mass="74260">MRFLIICLLGFSAWVQADSMRQQQMDLINQQPQEQLQKLLDSPQDMPEHHFYLAYAYYRIGNADNTQSHSQTALDKTSDPELRSRLYLLQALNFGVHKRDTNKALALLEQAEQSLPESQDPDVLRLKMDILESFAQAYNQKGLQDKALEYARQSLALALKHQAPQRELDARVMLGRLELQNNQLATALNEFELALVLARTQKNDKALAAIYVRLGMLYQKINQHKAAIAQFSQAVELYKQLQFTSNLINTLTNLGDSLLSDHQQEAAEQQYQQALELAQQAQDPFVIGTVYVSQSELATERGDLVQAKELLEKAYQLFSQNNSLSSLKEVSLFLVSLYIKQQDLAAAAQLLTEVGEGISAAPKFLQKRYYELSAQLAEQQQNWQQAYQFERLANEQEQVEFKAQQQLQANSLQQSLDLHRAVDLAESQLASQKQYSLWAMLLSLILALATTLLWLKRRFSAPQTVPQQSGWRQFQELVAQSAPGQMEACVLVITPADLSQQLLRQGPDLYQQLPAHYAPLSQLALFYCWHEQELWLYSHQLDLAERLAHQAAQLGLPCHTALVQLKQFAGSAQALPDLADIRYLIWQCWALAQQQTLTAPYHATLFCPSPISLSWHKDSLKQDLFNAISLGQLELVINQESIGARLQYQLRQI</sequence>
<accession>A0ABV9JP49</accession>
<evidence type="ECO:0000313" key="10">
    <source>
        <dbReference type="Proteomes" id="UP001595962"/>
    </source>
</evidence>
<evidence type="ECO:0000256" key="2">
    <source>
        <dbReference type="ARBA" id="ARBA00022490"/>
    </source>
</evidence>
<keyword evidence="7" id="KW-1133">Transmembrane helix</keyword>
<protein>
    <submittedName>
        <fullName evidence="9">Tetratricopeptide repeat protein</fullName>
    </submittedName>
</protein>
<dbReference type="Proteomes" id="UP001595962">
    <property type="component" value="Unassembled WGS sequence"/>
</dbReference>
<keyword evidence="7" id="KW-0472">Membrane</keyword>
<evidence type="ECO:0000256" key="6">
    <source>
        <dbReference type="PROSITE-ProRule" id="PRU00339"/>
    </source>
</evidence>
<dbReference type="Pfam" id="PF13424">
    <property type="entry name" value="TPR_12"/>
    <property type="match status" value="1"/>
</dbReference>
<dbReference type="SMART" id="SM00028">
    <property type="entry name" value="TPR"/>
    <property type="match status" value="6"/>
</dbReference>
<evidence type="ECO:0000256" key="4">
    <source>
        <dbReference type="ARBA" id="ARBA00022803"/>
    </source>
</evidence>
<keyword evidence="4 6" id="KW-0802">TPR repeat</keyword>
<dbReference type="PANTHER" id="PTHR46630">
    <property type="entry name" value="TETRATRICOPEPTIDE REPEAT PROTEIN 29"/>
    <property type="match status" value="1"/>
</dbReference>
<keyword evidence="10" id="KW-1185">Reference proteome</keyword>
<gene>
    <name evidence="9" type="ORF">ACFO3I_13520</name>
</gene>
<feature type="repeat" description="TPR" evidence="6">
    <location>
        <begin position="208"/>
        <end position="241"/>
    </location>
</feature>
<evidence type="ECO:0000313" key="9">
    <source>
        <dbReference type="EMBL" id="MFC4656028.1"/>
    </source>
</evidence>